<dbReference type="EMBL" id="JAKNRV010000333">
    <property type="protein sequence ID" value="MCK1787331.1"/>
    <property type="molecule type" value="Genomic_DNA"/>
</dbReference>
<gene>
    <name evidence="2" type="ORF">L9Z73_24190</name>
</gene>
<dbReference type="Pfam" id="PF08669">
    <property type="entry name" value="GCV_T_C"/>
    <property type="match status" value="1"/>
</dbReference>
<dbReference type="InterPro" id="IPR029043">
    <property type="entry name" value="GcvT/YgfZ_C"/>
</dbReference>
<feature type="non-terminal residue" evidence="2">
    <location>
        <position position="1"/>
    </location>
</feature>
<sequence>NEAAHHGDPVYHGRAQVGVITSACRSPLLASNIALCRVDVSCAEPGTQLEIGKVDGLQKRISATVSAAIFYDPDKSRVRS</sequence>
<name>A0ABT0EPE3_9PSED</name>
<dbReference type="Gene3D" id="2.40.30.110">
    <property type="entry name" value="Aminomethyltransferase beta-barrel domains"/>
    <property type="match status" value="1"/>
</dbReference>
<dbReference type="InterPro" id="IPR013977">
    <property type="entry name" value="GcvT_C"/>
</dbReference>
<feature type="domain" description="Aminomethyltransferase C-terminal" evidence="1">
    <location>
        <begin position="3"/>
        <end position="72"/>
    </location>
</feature>
<protein>
    <submittedName>
        <fullName evidence="2">Aminomethyltransferase</fullName>
    </submittedName>
</protein>
<evidence type="ECO:0000259" key="1">
    <source>
        <dbReference type="Pfam" id="PF08669"/>
    </source>
</evidence>
<evidence type="ECO:0000313" key="2">
    <source>
        <dbReference type="EMBL" id="MCK1787331.1"/>
    </source>
</evidence>
<dbReference type="RefSeq" id="WP_282598743.1">
    <property type="nucleotide sequence ID" value="NZ_JAKNRV010000333.1"/>
</dbReference>
<accession>A0ABT0EPE3</accession>
<dbReference type="Proteomes" id="UP001317085">
    <property type="component" value="Unassembled WGS sequence"/>
</dbReference>
<comment type="caution">
    <text evidence="2">The sequence shown here is derived from an EMBL/GenBank/DDBJ whole genome shotgun (WGS) entry which is preliminary data.</text>
</comment>
<organism evidence="2 3">
    <name type="scientific">Pseudomonas emilianonis</name>
    <dbReference type="NCBI Taxonomy" id="2915812"/>
    <lineage>
        <taxon>Bacteria</taxon>
        <taxon>Pseudomonadati</taxon>
        <taxon>Pseudomonadota</taxon>
        <taxon>Gammaproteobacteria</taxon>
        <taxon>Pseudomonadales</taxon>
        <taxon>Pseudomonadaceae</taxon>
        <taxon>Pseudomonas</taxon>
    </lineage>
</organism>
<evidence type="ECO:0000313" key="3">
    <source>
        <dbReference type="Proteomes" id="UP001317085"/>
    </source>
</evidence>
<proteinExistence type="predicted"/>
<dbReference type="SUPFAM" id="SSF101790">
    <property type="entry name" value="Aminomethyltransferase beta-barrel domain"/>
    <property type="match status" value="1"/>
</dbReference>
<keyword evidence="3" id="KW-1185">Reference proteome</keyword>
<reference evidence="2 3" key="1">
    <citation type="submission" date="2022-02" db="EMBL/GenBank/DDBJ databases">
        <title>Comparative genomics of the first Antarctic Pseudomonas spp. capable of biotransforming 2,4,6-Trinitrotoluene.</title>
        <authorList>
            <person name="Cabrera M.A."/>
            <person name="Marquez S.L."/>
            <person name="Perez-Donoso J.M."/>
        </authorList>
    </citation>
    <scope>NUCLEOTIDE SEQUENCE [LARGE SCALE GENOMIC DNA]</scope>
    <source>
        <strain evidence="2 3">TNT11</strain>
    </source>
</reference>